<name>A0A8B8UMD1_SACPA</name>
<dbReference type="KEGG" id="spao:SPAR_C00300"/>
<evidence type="ECO:0000313" key="3">
    <source>
        <dbReference type="RefSeq" id="XP_033764917.1"/>
    </source>
</evidence>
<dbReference type="InterPro" id="IPR040151">
    <property type="entry name" value="Gfd2/YDR514C-like"/>
</dbReference>
<dbReference type="RefSeq" id="XP_033764917.1">
    <property type="nucleotide sequence ID" value="XM_033909026.1"/>
</dbReference>
<reference evidence="3" key="4">
    <citation type="submission" date="2025-08" db="UniProtKB">
        <authorList>
            <consortium name="RefSeq"/>
        </authorList>
    </citation>
    <scope>IDENTIFICATION</scope>
    <source>
        <strain evidence="3">CBS432</strain>
    </source>
</reference>
<dbReference type="InterPro" id="IPR012337">
    <property type="entry name" value="RNaseH-like_sf"/>
</dbReference>
<dbReference type="GO" id="GO:0005634">
    <property type="term" value="C:nucleus"/>
    <property type="evidence" value="ECO:0007669"/>
    <property type="project" value="TreeGrafter"/>
</dbReference>
<feature type="compositionally biased region" description="Low complexity" evidence="1">
    <location>
        <begin position="9"/>
        <end position="18"/>
    </location>
</feature>
<dbReference type="Gene3D" id="3.30.420.10">
    <property type="entry name" value="Ribonuclease H-like superfamily/Ribonuclease H"/>
    <property type="match status" value="1"/>
</dbReference>
<dbReference type="GO" id="GO:0003676">
    <property type="term" value="F:nucleic acid binding"/>
    <property type="evidence" value="ECO:0007669"/>
    <property type="project" value="InterPro"/>
</dbReference>
<evidence type="ECO:0000259" key="2">
    <source>
        <dbReference type="Pfam" id="PF21762"/>
    </source>
</evidence>
<dbReference type="AlphaFoldDB" id="A0A8B8UMD1"/>
<dbReference type="VEuPathDB" id="FungiDB:SPAR_C00300"/>
<accession>A0A8B8UMD1</accession>
<feature type="domain" description="Gfd2/YDR514C-like C-terminal" evidence="2">
    <location>
        <begin position="281"/>
        <end position="476"/>
    </location>
</feature>
<dbReference type="PANTHER" id="PTHR28083">
    <property type="entry name" value="GOOD FOR FULL DBP5 ACTIVITY PROTEIN 2"/>
    <property type="match status" value="1"/>
</dbReference>
<dbReference type="SUPFAM" id="SSF53098">
    <property type="entry name" value="Ribonuclease H-like"/>
    <property type="match status" value="1"/>
</dbReference>
<organism evidence="3">
    <name type="scientific">Saccharomyces paradoxus</name>
    <name type="common">Yeast</name>
    <name type="synonym">Saccharomyces douglasii</name>
    <dbReference type="NCBI Taxonomy" id="27291"/>
    <lineage>
        <taxon>Eukaryota</taxon>
        <taxon>Fungi</taxon>
        <taxon>Dikarya</taxon>
        <taxon>Ascomycota</taxon>
        <taxon>Saccharomycotina</taxon>
        <taxon>Saccharomycetes</taxon>
        <taxon>Saccharomycetales</taxon>
        <taxon>Saccharomycetaceae</taxon>
        <taxon>Saccharomyces</taxon>
    </lineage>
</organism>
<gene>
    <name evidence="3" type="primary">GFD2</name>
    <name evidence="3" type="ORF">SPAR_C00300</name>
</gene>
<evidence type="ECO:0000256" key="1">
    <source>
        <dbReference type="SAM" id="MobiDB-lite"/>
    </source>
</evidence>
<dbReference type="Pfam" id="PF21762">
    <property type="entry name" value="DEDDh_C"/>
    <property type="match status" value="1"/>
</dbReference>
<reference evidence="3" key="2">
    <citation type="submission" date="2020-01" db="EMBL/GenBank/DDBJ databases">
        <title>Population-level Yeast Reference Genomes.</title>
        <authorList>
            <person name="Yue J.-X."/>
        </authorList>
    </citation>
    <scope>NUCLEOTIDE SEQUENCE</scope>
    <source>
        <strain evidence="3">CBS432</strain>
    </source>
</reference>
<dbReference type="InterPro" id="IPR048519">
    <property type="entry name" value="Gfd2/YDR514C-like_C"/>
</dbReference>
<dbReference type="GeneID" id="54629121"/>
<sequence>MHAQIIMRDNSNNSSDNSVHWERRNNSGAGHRYRSRSGNTGALATKLGSGTLPVRGLVKDRTGSGKIAGCVEAFLDARTRLNTPWDRAECNWLDQVDYYVQLRKTAFSKELDLLRKPMIDSYVVEMRQKFDASYRQSRAQLEAKVAQVESEWHAVHGDVHSKLEKLVEERRFLKRLSDTIVPPRSKRSQRLSPLTKEDRANGICPQPKGMKDIAWFEAIQKKMLGMGGTIKLLETEQKLLADEKNTVRKTFWPMVEAHSGSNEFAYLEKCIRLMASQRAICFCLDIEAFETNQNVITEIGISIYDPRENMVPSMVPITKNYHLIIEESLELRNQKWVCDYKDCYLLGESYVLSLKECVHFIQSLINYYLVPVTEEDKTWSRAFVGHHVSGDLKWLETIGVKFPGRGYEGHLDHTLLLAETPSDLDVFVLDTEQFYRKSYGGKGGSLGKILRLFEIPHAFLHNAGNDAYYTLHLFMKFCDINFRKISGMDDVLKVMSQVEIWGERDVREPKVVPMSYAISIEEAVKHRMYRKSVKSSRKERVCQTEFGGLTYFGTAKDAFTSTLPTC</sequence>
<reference evidence="3" key="1">
    <citation type="journal article" date="2017" name="Nat. Genet.">
        <title>Contrasting evolutionary genome dynamics between domesticated and wild yeasts.</title>
        <authorList>
            <person name="Yue J.X."/>
            <person name="Li J."/>
            <person name="Aigrain L."/>
            <person name="Hallin J."/>
            <person name="Persson K."/>
            <person name="Oliver K."/>
            <person name="Bergstrom A."/>
            <person name="Coupland P."/>
            <person name="Warringer J."/>
            <person name="Lagomarsino M.C."/>
            <person name="Fischer G."/>
            <person name="Durbin R."/>
            <person name="Liti G."/>
        </authorList>
    </citation>
    <scope>NUCLEOTIDE SEQUENCE</scope>
    <source>
        <strain evidence="3">CBS432</strain>
    </source>
</reference>
<feature type="region of interest" description="Disordered" evidence="1">
    <location>
        <begin position="1"/>
        <end position="44"/>
    </location>
</feature>
<protein>
    <submittedName>
        <fullName evidence="3">Gfd2p</fullName>
    </submittedName>
</protein>
<dbReference type="InterPro" id="IPR036397">
    <property type="entry name" value="RNaseH_sf"/>
</dbReference>
<reference evidence="3" key="3">
    <citation type="submission" date="2025-07" db="EMBL/GenBank/DDBJ databases">
        <authorList>
            <consortium name="NCBI Genome Project"/>
        </authorList>
    </citation>
    <scope>NUCLEOTIDE SEQUENCE</scope>
    <source>
        <strain evidence="3">CBS432</strain>
    </source>
</reference>
<dbReference type="PANTHER" id="PTHR28083:SF1">
    <property type="entry name" value="GOOD FOR FULL DBP5 ACTIVITY PROTEIN 2"/>
    <property type="match status" value="1"/>
</dbReference>
<proteinExistence type="predicted"/>
<dbReference type="OrthoDB" id="5953249at2759"/>